<evidence type="ECO:0000313" key="2">
    <source>
        <dbReference type="Proteomes" id="UP000829398"/>
    </source>
</evidence>
<keyword evidence="2" id="KW-1185">Reference proteome</keyword>
<name>A0ACB8I7Y0_CITSI</name>
<gene>
    <name evidence="1" type="ORF">KPL71_027584</name>
</gene>
<dbReference type="EMBL" id="CM039178">
    <property type="protein sequence ID" value="KAH9683111.1"/>
    <property type="molecule type" value="Genomic_DNA"/>
</dbReference>
<accession>A0ACB8I7Y0</accession>
<protein>
    <submittedName>
        <fullName evidence="1">SAC3 family protein B</fullName>
    </submittedName>
</protein>
<evidence type="ECO:0000313" key="1">
    <source>
        <dbReference type="EMBL" id="KAH9683111.1"/>
    </source>
</evidence>
<sequence length="1677" mass="187583">MASNNNSGAGFGKASGPSAPPKHVPSFGQFTSRSASPPFPNLASVPSPRLPEVVDVTCSRPLGGFGSSVLAARPFQASNARPEALQRVASPPSPFDNYSSAGVHRPVEPPQRLDNGQRSLFKDYDTLPHRRPSAVMPFVASSNYGTSSTAKTAGLQEPKRTRSPPLLSRDEEFSRNTSQTTNPRLGFSSSTRDDHGKLLGNYRNSLALQDQSRALPLANSFDDERRSTGQVANVQVPKRTRSPPVTSANGVSWENPQFASNDSKRPALSSSTWDDHAEFLGNYTNSLPQQDQSRALPHANSYDDERSFMGQVATVEGPKQTSAPPITSANGVSPENPHSKRQSNRSNAVFGAPNSQVLQRSAPSSKSAVGATRSNVYPVPKRTRSPPLPSVGQDLQENSNFTQYDAEREMQAKAKRLARFKVELSENVQISPEITDQKVSNSGRGQSVVERQKFVGGHSIESAKDYPNENTLSDNEGLEASSVIIGSCPDMCPESERAERERKGDLDRYERLDGDRNQTNEYLAVKKYNRTAEREANLIRPMPILQKTVGYLLDLLDQPYDERFLGLYNFLWDRMRAIRMDLRMQHIFNQEAITMLEQMIRLHIIAMHELCEYTKGEGFSEGFDAHLNIEQMNKTSVELFQMYDDHRKRGLIISTEKEFRGYYALLKLDKHPGYKVEPAELSLDLAKMTPEIRQTPEVLFARSVARACRTGNFIAFFRLARKASYLQACLMHAHFSKLRTQALASLYSGLQNNQGLPVAHVGRWLGMEEEDIESLLEYHGFSIKEFEEPYMVKEGPFLNSDKDYPTKCSKLVLLKRSGRMVEDMSASSPVTPPAEPTKAMQLDNKYKSDIEAIPSVERKICVPVVEEEMPDSVAISSPKNSIAFRPMIEASMVDQQSQDDHQRTGASVFPWVFSAPHSSPISRPAKFLTEEKQNGDVLFGISPEKKMFSDMEGSPTQLVARTEALQDRSPSSKRYDYSVGSSLQQGAAIKSVQYEEPQDTHQEGENNKVVQDENNEVMKNYASAKLKLILRLWRRRSLKQKELRKQRRLAANTALNSLSLGPPIRQNSDQPSTCGEFDIDHVMRERSEKHDRSWSRLNVSDAIAGILGRRNPKAKCLCWKIVLCSHACLEGDRQMQRKQISDLAAELWLFSKLKPSEKDDGDVVFASPGLSIWKKWIPSQSGTDLICCFSFVKEMEFNHVNDAVSGASAVLFLVSESIPWKLQKVQLNKLVMSIPSGSCLPLLILSCSFDKEALDPCAVIINELGLSELDKSRVNRVLVKFLVGDQQSSHSDEFFSDEQLREGLQWLASESPLQPVVYCMRTRELILTCLSSALEVLGKSSDYEVSPNHCISAFNEALDQSLVEIVAAAKANPSNWPCPEIALVEDSGDDNFMEDWCFPSLGWNSVGRIESLEHALRDLKLPSFPDDISFLGRGCEMGKEIENQRLQLENLLINYLTLSSKMMAVPLARKEASIMLQRNARLELHNSCYYIVPKWVMIFRRIFNWRLMILNNGAVSSSYVLEQHLVSHTSGDLDKSGLEGTRSSPYVHLSLDEMMGVGRTSHPFQQEITEAGCGPILTQVAQTQPQVHQPAMASNSDDIQDHANTNSMVEEGERNRSEKNKWTVANDISYVTSKLNNTAGEIAVSPNVTKETDNLSKLFEQCHLVQNTNESKLYFYF</sequence>
<reference evidence="2" key="1">
    <citation type="journal article" date="2023" name="Hortic. Res.">
        <title>A chromosome-level phased genome enabling allele-level studies in sweet orange: a case study on citrus Huanglongbing tolerance.</title>
        <authorList>
            <person name="Wu B."/>
            <person name="Yu Q."/>
            <person name="Deng Z."/>
            <person name="Duan Y."/>
            <person name="Luo F."/>
            <person name="Gmitter F. Jr."/>
        </authorList>
    </citation>
    <scope>NUCLEOTIDE SEQUENCE [LARGE SCALE GENOMIC DNA]</scope>
    <source>
        <strain evidence="2">cv. Valencia</strain>
    </source>
</reference>
<comment type="caution">
    <text evidence="1">The sequence shown here is derived from an EMBL/GenBank/DDBJ whole genome shotgun (WGS) entry which is preliminary data.</text>
</comment>
<dbReference type="Proteomes" id="UP000829398">
    <property type="component" value="Chromosome 9"/>
</dbReference>
<organism evidence="1 2">
    <name type="scientific">Citrus sinensis</name>
    <name type="common">Sweet orange</name>
    <name type="synonym">Citrus aurantium var. sinensis</name>
    <dbReference type="NCBI Taxonomy" id="2711"/>
    <lineage>
        <taxon>Eukaryota</taxon>
        <taxon>Viridiplantae</taxon>
        <taxon>Streptophyta</taxon>
        <taxon>Embryophyta</taxon>
        <taxon>Tracheophyta</taxon>
        <taxon>Spermatophyta</taxon>
        <taxon>Magnoliopsida</taxon>
        <taxon>eudicotyledons</taxon>
        <taxon>Gunneridae</taxon>
        <taxon>Pentapetalae</taxon>
        <taxon>rosids</taxon>
        <taxon>malvids</taxon>
        <taxon>Sapindales</taxon>
        <taxon>Rutaceae</taxon>
        <taxon>Aurantioideae</taxon>
        <taxon>Citrus</taxon>
    </lineage>
</organism>
<proteinExistence type="predicted"/>